<dbReference type="EC" id="4.2.1.1" evidence="2"/>
<name>A0A7S4BRR8_CHRCT</name>
<dbReference type="InterPro" id="IPR036874">
    <property type="entry name" value="Carbonic_anhydrase_sf"/>
</dbReference>
<reference evidence="8" key="1">
    <citation type="submission" date="2021-01" db="EMBL/GenBank/DDBJ databases">
        <authorList>
            <person name="Corre E."/>
            <person name="Pelletier E."/>
            <person name="Niang G."/>
            <person name="Scheremetjew M."/>
            <person name="Finn R."/>
            <person name="Kale V."/>
            <person name="Holt S."/>
            <person name="Cochrane G."/>
            <person name="Meng A."/>
            <person name="Brown T."/>
            <person name="Cohen L."/>
        </authorList>
    </citation>
    <scope>NUCLEOTIDE SEQUENCE</scope>
    <source>
        <strain evidence="8">CCMP645</strain>
    </source>
</reference>
<dbReference type="EMBL" id="HBIZ01042767">
    <property type="protein sequence ID" value="CAE0774701.1"/>
    <property type="molecule type" value="Transcribed_RNA"/>
</dbReference>
<comment type="catalytic activity">
    <reaction evidence="6">
        <text>hydrogencarbonate + H(+) = CO2 + H2O</text>
        <dbReference type="Rhea" id="RHEA:10748"/>
        <dbReference type="ChEBI" id="CHEBI:15377"/>
        <dbReference type="ChEBI" id="CHEBI:15378"/>
        <dbReference type="ChEBI" id="CHEBI:16526"/>
        <dbReference type="ChEBI" id="CHEBI:17544"/>
        <dbReference type="EC" id="4.2.1.1"/>
    </reaction>
</comment>
<dbReference type="AlphaFoldDB" id="A0A7S4BRR8"/>
<dbReference type="GO" id="GO:0004089">
    <property type="term" value="F:carbonate dehydratase activity"/>
    <property type="evidence" value="ECO:0007669"/>
    <property type="project" value="UniProtKB-EC"/>
</dbReference>
<feature type="binding site" evidence="7">
    <location>
        <position position="15"/>
    </location>
    <ligand>
        <name>Zn(2+)</name>
        <dbReference type="ChEBI" id="CHEBI:29105"/>
    </ligand>
</feature>
<comment type="similarity">
    <text evidence="1">Belongs to the beta-class carbonic anhydrase family.</text>
</comment>
<dbReference type="Pfam" id="PF00484">
    <property type="entry name" value="Pro_CA"/>
    <property type="match status" value="2"/>
</dbReference>
<evidence type="ECO:0000313" key="8">
    <source>
        <dbReference type="EMBL" id="CAE0774701.1"/>
    </source>
</evidence>
<gene>
    <name evidence="8" type="ORF">PCAR00345_LOCUS27335</name>
</gene>
<feature type="binding site" evidence="7">
    <location>
        <position position="12"/>
    </location>
    <ligand>
        <name>Zn(2+)</name>
        <dbReference type="ChEBI" id="CHEBI:29105"/>
    </ligand>
</feature>
<dbReference type="PANTHER" id="PTHR11002:SF76">
    <property type="entry name" value="CARBONIC ANHYDRASE"/>
    <property type="match status" value="1"/>
</dbReference>
<evidence type="ECO:0000256" key="2">
    <source>
        <dbReference type="ARBA" id="ARBA00012925"/>
    </source>
</evidence>
<keyword evidence="3 7" id="KW-0479">Metal-binding</keyword>
<evidence type="ECO:0000256" key="3">
    <source>
        <dbReference type="ARBA" id="ARBA00022723"/>
    </source>
</evidence>
<keyword evidence="5" id="KW-0456">Lyase</keyword>
<comment type="cofactor">
    <cofactor evidence="7">
        <name>Zn(2+)</name>
        <dbReference type="ChEBI" id="CHEBI:29105"/>
    </cofactor>
    <text evidence="7">Binds 1 zinc ion per subunit.</text>
</comment>
<sequence>MLSTKLIVVTGHTHCGAVAKAVAQAVADQRRGDADGHAEQTGAMGQVLASIREAAEEAISQLPDAELEEQVALATELNVLSAMQKLIEVSDLIRSRVISGDVMVVGCVYDIRSGLVRWLGQHPRLAQITGAAPHVPYNYKPVTLASAFQGDRPKLGKFKQAKDAIARILEGNDRFVRDAPMFESATPVIKDPFAIVLSMAELRVPVEQIVDATPADVYVQRMSGGIAGRGGATLLSSLEYANARWRPPILLVIAASRSEIVASAIAQVSGSALPSAPKRAVLERVMVAAMYAKMQVDDGRQLSRAGRDLKLRQLTAEIHALRTVEVLLRSSASLRASVAAGELEVHAAVVDEESGKLTMLGEHPQMEELAHERGC</sequence>
<accession>A0A7S4BRR8</accession>
<protein>
    <recommendedName>
        <fullName evidence="2">carbonic anhydrase</fullName>
        <ecNumber evidence="2">4.2.1.1</ecNumber>
    </recommendedName>
</protein>
<dbReference type="PANTHER" id="PTHR11002">
    <property type="entry name" value="CARBONIC ANHYDRASE"/>
    <property type="match status" value="1"/>
</dbReference>
<dbReference type="InterPro" id="IPR001765">
    <property type="entry name" value="Carbonic_anhydrase"/>
</dbReference>
<proteinExistence type="inferred from homology"/>
<dbReference type="SMART" id="SM00947">
    <property type="entry name" value="Pro_CA"/>
    <property type="match status" value="1"/>
</dbReference>
<evidence type="ECO:0000256" key="5">
    <source>
        <dbReference type="ARBA" id="ARBA00023239"/>
    </source>
</evidence>
<evidence type="ECO:0000256" key="4">
    <source>
        <dbReference type="ARBA" id="ARBA00022833"/>
    </source>
</evidence>
<evidence type="ECO:0000256" key="1">
    <source>
        <dbReference type="ARBA" id="ARBA00006217"/>
    </source>
</evidence>
<evidence type="ECO:0000256" key="6">
    <source>
        <dbReference type="ARBA" id="ARBA00048348"/>
    </source>
</evidence>
<keyword evidence="4 7" id="KW-0862">Zinc</keyword>
<evidence type="ECO:0000256" key="7">
    <source>
        <dbReference type="PIRSR" id="PIRSR601765-1"/>
    </source>
</evidence>
<dbReference type="GO" id="GO:0008270">
    <property type="term" value="F:zinc ion binding"/>
    <property type="evidence" value="ECO:0007669"/>
    <property type="project" value="InterPro"/>
</dbReference>
<dbReference type="Gene3D" id="3.40.1050.10">
    <property type="entry name" value="Carbonic anhydrase"/>
    <property type="match status" value="2"/>
</dbReference>
<organism evidence="8">
    <name type="scientific">Chrysotila carterae</name>
    <name type="common">Marine alga</name>
    <name type="synonym">Syracosphaera carterae</name>
    <dbReference type="NCBI Taxonomy" id="13221"/>
    <lineage>
        <taxon>Eukaryota</taxon>
        <taxon>Haptista</taxon>
        <taxon>Haptophyta</taxon>
        <taxon>Prymnesiophyceae</taxon>
        <taxon>Isochrysidales</taxon>
        <taxon>Isochrysidaceae</taxon>
        <taxon>Chrysotila</taxon>
    </lineage>
</organism>
<dbReference type="SUPFAM" id="SSF53056">
    <property type="entry name" value="beta-carbonic anhydrase, cab"/>
    <property type="match status" value="2"/>
</dbReference>